<proteinExistence type="predicted"/>
<sequence length="53" mass="6026">MTEIEKRRPCEGRRQLELKYPMALNVARLTGIFNVQIAITHKMCGGDGKPTPR</sequence>
<evidence type="ECO:0000313" key="1">
    <source>
        <dbReference type="EMBL" id="SDP41342.1"/>
    </source>
</evidence>
<evidence type="ECO:0008006" key="3">
    <source>
        <dbReference type="Google" id="ProtNLM"/>
    </source>
</evidence>
<name>A0A1H0SHQ8_9HYPH</name>
<evidence type="ECO:0000313" key="2">
    <source>
        <dbReference type="Proteomes" id="UP000198795"/>
    </source>
</evidence>
<organism evidence="1 2">
    <name type="scientific">Filomicrobium insigne</name>
    <dbReference type="NCBI Taxonomy" id="418854"/>
    <lineage>
        <taxon>Bacteria</taxon>
        <taxon>Pseudomonadati</taxon>
        <taxon>Pseudomonadota</taxon>
        <taxon>Alphaproteobacteria</taxon>
        <taxon>Hyphomicrobiales</taxon>
        <taxon>Hyphomicrobiaceae</taxon>
        <taxon>Filomicrobium</taxon>
    </lineage>
</organism>
<comment type="caution">
    <text evidence="1">The sequence shown here is derived from an EMBL/GenBank/DDBJ whole genome shotgun (WGS) entry which is preliminary data.</text>
</comment>
<reference evidence="1 2" key="1">
    <citation type="submission" date="2016-10" db="EMBL/GenBank/DDBJ databases">
        <authorList>
            <person name="Varghese N."/>
            <person name="Submissions S."/>
        </authorList>
    </citation>
    <scope>NUCLEOTIDE SEQUENCE [LARGE SCALE GENOMIC DNA]</scope>
    <source>
        <strain evidence="1 2">CGMCC 1.6497</strain>
    </source>
</reference>
<dbReference type="EMBL" id="FNJC01000004">
    <property type="protein sequence ID" value="SDP41342.1"/>
    <property type="molecule type" value="Genomic_DNA"/>
</dbReference>
<gene>
    <name evidence="1" type="ORF">SAMN04488061_2904</name>
</gene>
<dbReference type="Proteomes" id="UP000198795">
    <property type="component" value="Unassembled WGS sequence"/>
</dbReference>
<keyword evidence="2" id="KW-1185">Reference proteome</keyword>
<protein>
    <recommendedName>
        <fullName evidence="3">Transposase</fullName>
    </recommendedName>
</protein>
<accession>A0A1H0SHQ8</accession>